<dbReference type="GeneID" id="104747031"/>
<gene>
    <name evidence="10" type="primary">LOC104747031</name>
</gene>
<dbReference type="CDD" id="cd00266">
    <property type="entry name" value="MADS_SRF_like"/>
    <property type="match status" value="1"/>
</dbReference>
<dbReference type="SMART" id="SM00432">
    <property type="entry name" value="MADS"/>
    <property type="match status" value="1"/>
</dbReference>
<dbReference type="InterPro" id="IPR033897">
    <property type="entry name" value="SRF-like_MADS-box"/>
</dbReference>
<sequence>MGKFVRRGWVVACVMVLLMSTQGLGKISSTDGHGSGKNRRHQQGDSAGDGIGVRGEDAGDGIGVGGGASDDIGVGREISGGGGTGGNGGDGGSGGGSGGGGEGGAGGGGGQGGSAGGNGGNGGGGGRGGAGGRGGGRGGGGGGEGGEGGVGGGGGGGGGGRRGGHGRVGANGSVGAGGRTGRSGGSNVGGGRRGGGVGGGGSVISVTRKKVKLAFITNDSSRKATFNKRKKGLMKKVNELSTLCGINACAIIYSPYDSNPEVWPSNSGVQRIVSEFRALPEMDQQKKMVDQVTFLRQRIAKVSDHFRRERKDNRELEMIEVMFQCLLGNMGKFHMNIMDLNDLGYLIDQYMKDINHRFEILQNSGMEIGESSNAGAAVGTTFEWTGSMEVMASTTPPTTTINEAGSSSLAAFLNPLQQQQHHQQFRYPSSPHVGLYEQPPSLNLNLNQNYSQNQHQWFMDMTHHQPEPLNYADADQQRGFLFMDDNHQPQHQHDQQILGDSSTVSTVATTSSTIPVTNPSPTNNTWFR</sequence>
<dbReference type="InterPro" id="IPR050142">
    <property type="entry name" value="MADS-box/MEF2_TF"/>
</dbReference>
<keyword evidence="3" id="KW-0238">DNA-binding</keyword>
<feature type="signal peptide" evidence="7">
    <location>
        <begin position="1"/>
        <end position="25"/>
    </location>
</feature>
<keyword evidence="9" id="KW-1185">Reference proteome</keyword>
<reference evidence="10" key="2">
    <citation type="submission" date="2025-08" db="UniProtKB">
        <authorList>
            <consortium name="RefSeq"/>
        </authorList>
    </citation>
    <scope>IDENTIFICATION</scope>
    <source>
        <tissue evidence="10">Leaf</tissue>
    </source>
</reference>
<feature type="compositionally biased region" description="Gly residues" evidence="6">
    <location>
        <begin position="78"/>
        <end position="202"/>
    </location>
</feature>
<keyword evidence="2" id="KW-0805">Transcription regulation</keyword>
<protein>
    <submittedName>
        <fullName evidence="10">Agamous-like MADS-box protein AGL80</fullName>
    </submittedName>
</protein>
<evidence type="ECO:0000256" key="3">
    <source>
        <dbReference type="ARBA" id="ARBA00023125"/>
    </source>
</evidence>
<dbReference type="Gene3D" id="3.40.1810.10">
    <property type="entry name" value="Transcription factor, MADS-box"/>
    <property type="match status" value="1"/>
</dbReference>
<dbReference type="RefSeq" id="XP_010466902.1">
    <property type="nucleotide sequence ID" value="XM_010468600.2"/>
</dbReference>
<organism evidence="9 10">
    <name type="scientific">Camelina sativa</name>
    <name type="common">False flax</name>
    <name type="synonym">Myagrum sativum</name>
    <dbReference type="NCBI Taxonomy" id="90675"/>
    <lineage>
        <taxon>Eukaryota</taxon>
        <taxon>Viridiplantae</taxon>
        <taxon>Streptophyta</taxon>
        <taxon>Embryophyta</taxon>
        <taxon>Tracheophyta</taxon>
        <taxon>Spermatophyta</taxon>
        <taxon>Magnoliopsida</taxon>
        <taxon>eudicotyledons</taxon>
        <taxon>Gunneridae</taxon>
        <taxon>Pentapetalae</taxon>
        <taxon>rosids</taxon>
        <taxon>malvids</taxon>
        <taxon>Brassicales</taxon>
        <taxon>Brassicaceae</taxon>
        <taxon>Camelineae</taxon>
        <taxon>Camelina</taxon>
    </lineage>
</organism>
<dbReference type="Pfam" id="PF00319">
    <property type="entry name" value="SRF-TF"/>
    <property type="match status" value="1"/>
</dbReference>
<evidence type="ECO:0000313" key="9">
    <source>
        <dbReference type="Proteomes" id="UP000694864"/>
    </source>
</evidence>
<evidence type="ECO:0000259" key="8">
    <source>
        <dbReference type="PROSITE" id="PS50066"/>
    </source>
</evidence>
<evidence type="ECO:0000313" key="10">
    <source>
        <dbReference type="RefSeq" id="XP_010466902.1"/>
    </source>
</evidence>
<evidence type="ECO:0000256" key="5">
    <source>
        <dbReference type="ARBA" id="ARBA00023242"/>
    </source>
</evidence>
<keyword evidence="5" id="KW-0539">Nucleus</keyword>
<feature type="chain" id="PRO_5045349582" evidence="7">
    <location>
        <begin position="26"/>
        <end position="528"/>
    </location>
</feature>
<feature type="domain" description="MADS-box" evidence="8">
    <location>
        <begin position="206"/>
        <end position="254"/>
    </location>
</feature>
<name>A0ABM0W7R1_CAMSA</name>
<reference evidence="9" key="1">
    <citation type="journal article" date="2014" name="Nat. Commun.">
        <title>The emerging biofuel crop Camelina sativa retains a highly undifferentiated hexaploid genome structure.</title>
        <authorList>
            <person name="Kagale S."/>
            <person name="Koh C."/>
            <person name="Nixon J."/>
            <person name="Bollina V."/>
            <person name="Clarke W.E."/>
            <person name="Tuteja R."/>
            <person name="Spillane C."/>
            <person name="Robinson S.J."/>
            <person name="Links M.G."/>
            <person name="Clarke C."/>
            <person name="Higgins E.E."/>
            <person name="Huebert T."/>
            <person name="Sharpe A.G."/>
            <person name="Parkin I.A."/>
        </authorList>
    </citation>
    <scope>NUCLEOTIDE SEQUENCE [LARGE SCALE GENOMIC DNA]</scope>
    <source>
        <strain evidence="9">cv. DH55</strain>
    </source>
</reference>
<dbReference type="PROSITE" id="PS50066">
    <property type="entry name" value="MADS_BOX_2"/>
    <property type="match status" value="1"/>
</dbReference>
<keyword evidence="7" id="KW-0732">Signal</keyword>
<evidence type="ECO:0000256" key="1">
    <source>
        <dbReference type="ARBA" id="ARBA00004123"/>
    </source>
</evidence>
<dbReference type="Proteomes" id="UP000694864">
    <property type="component" value="Chromosome 2"/>
</dbReference>
<feature type="region of interest" description="Disordered" evidence="6">
    <location>
        <begin position="27"/>
        <end position="202"/>
    </location>
</feature>
<proteinExistence type="predicted"/>
<accession>A0ABM0W7R1</accession>
<dbReference type="PANTHER" id="PTHR48019">
    <property type="entry name" value="SERUM RESPONSE FACTOR HOMOLOG"/>
    <property type="match status" value="1"/>
</dbReference>
<evidence type="ECO:0000256" key="4">
    <source>
        <dbReference type="ARBA" id="ARBA00023163"/>
    </source>
</evidence>
<dbReference type="InterPro" id="IPR036879">
    <property type="entry name" value="TF_MADSbox_sf"/>
</dbReference>
<evidence type="ECO:0000256" key="2">
    <source>
        <dbReference type="ARBA" id="ARBA00023015"/>
    </source>
</evidence>
<evidence type="ECO:0000256" key="7">
    <source>
        <dbReference type="SAM" id="SignalP"/>
    </source>
</evidence>
<dbReference type="SUPFAM" id="SSF55455">
    <property type="entry name" value="SRF-like"/>
    <property type="match status" value="1"/>
</dbReference>
<keyword evidence="4" id="KW-0804">Transcription</keyword>
<dbReference type="InterPro" id="IPR002100">
    <property type="entry name" value="TF_MADSbox"/>
</dbReference>
<comment type="subcellular location">
    <subcellularLocation>
        <location evidence="1">Nucleus</location>
    </subcellularLocation>
</comment>
<dbReference type="PRINTS" id="PR00404">
    <property type="entry name" value="MADSDOMAIN"/>
</dbReference>
<evidence type="ECO:0000256" key="6">
    <source>
        <dbReference type="SAM" id="MobiDB-lite"/>
    </source>
</evidence>